<organism evidence="2 3">
    <name type="scientific">Mya arenaria</name>
    <name type="common">Soft-shell clam</name>
    <dbReference type="NCBI Taxonomy" id="6604"/>
    <lineage>
        <taxon>Eukaryota</taxon>
        <taxon>Metazoa</taxon>
        <taxon>Spiralia</taxon>
        <taxon>Lophotrochozoa</taxon>
        <taxon>Mollusca</taxon>
        <taxon>Bivalvia</taxon>
        <taxon>Autobranchia</taxon>
        <taxon>Heteroconchia</taxon>
        <taxon>Euheterodonta</taxon>
        <taxon>Imparidentia</taxon>
        <taxon>Neoheterodontei</taxon>
        <taxon>Myida</taxon>
        <taxon>Myoidea</taxon>
        <taxon>Myidae</taxon>
        <taxon>Mya</taxon>
    </lineage>
</organism>
<proteinExistence type="predicted"/>
<sequence>MEHRDVTDPDSLHLERKRRAAVRTYLTMSIIQFTAGVGSIACAAFATHLREEGFPYYAGGFANGSFVSTL</sequence>
<accession>A0ABY7ETZ7</accession>
<protein>
    <submittedName>
        <fullName evidence="2">Uncharacterized protein</fullName>
    </submittedName>
</protein>
<keyword evidence="1" id="KW-1133">Transmembrane helix</keyword>
<gene>
    <name evidence="2" type="ORF">MAR_027603</name>
</gene>
<reference evidence="2" key="1">
    <citation type="submission" date="2022-11" db="EMBL/GenBank/DDBJ databases">
        <title>Centuries of genome instability and evolution in soft-shell clam transmissible cancer (bioRxiv).</title>
        <authorList>
            <person name="Hart S.F.M."/>
            <person name="Yonemitsu M.A."/>
            <person name="Giersch R.M."/>
            <person name="Beal B.F."/>
            <person name="Arriagada G."/>
            <person name="Davis B.W."/>
            <person name="Ostrander E.A."/>
            <person name="Goff S.P."/>
            <person name="Metzger M.J."/>
        </authorList>
    </citation>
    <scope>NUCLEOTIDE SEQUENCE</scope>
    <source>
        <strain evidence="2">MELC-2E11</strain>
        <tissue evidence="2">Siphon/mantle</tissue>
    </source>
</reference>
<keyword evidence="1" id="KW-0472">Membrane</keyword>
<keyword evidence="3" id="KW-1185">Reference proteome</keyword>
<name>A0ABY7ETZ7_MYAAR</name>
<feature type="transmembrane region" description="Helical" evidence="1">
    <location>
        <begin position="25"/>
        <end position="46"/>
    </location>
</feature>
<evidence type="ECO:0000256" key="1">
    <source>
        <dbReference type="SAM" id="Phobius"/>
    </source>
</evidence>
<evidence type="ECO:0000313" key="3">
    <source>
        <dbReference type="Proteomes" id="UP001164746"/>
    </source>
</evidence>
<keyword evidence="1" id="KW-0812">Transmembrane</keyword>
<dbReference type="EMBL" id="CP111019">
    <property type="protein sequence ID" value="WAR13423.1"/>
    <property type="molecule type" value="Genomic_DNA"/>
</dbReference>
<dbReference type="Proteomes" id="UP001164746">
    <property type="component" value="Chromosome 8"/>
</dbReference>
<evidence type="ECO:0000313" key="2">
    <source>
        <dbReference type="EMBL" id="WAR13423.1"/>
    </source>
</evidence>